<keyword evidence="10" id="KW-1185">Reference proteome</keyword>
<dbReference type="PRINTS" id="PR00704">
    <property type="entry name" value="CALPAIN"/>
</dbReference>
<dbReference type="GO" id="GO:0006508">
    <property type="term" value="P:proteolysis"/>
    <property type="evidence" value="ECO:0007669"/>
    <property type="project" value="UniProtKB-KW"/>
</dbReference>
<evidence type="ECO:0000256" key="2">
    <source>
        <dbReference type="ARBA" id="ARBA00022670"/>
    </source>
</evidence>
<dbReference type="EMBL" id="CCKQ01016017">
    <property type="protein sequence ID" value="CDW87888.1"/>
    <property type="molecule type" value="Genomic_DNA"/>
</dbReference>
<evidence type="ECO:0000256" key="7">
    <source>
        <dbReference type="SAM" id="SignalP"/>
    </source>
</evidence>
<comment type="similarity">
    <text evidence="1">Belongs to the peptidase C2 family.</text>
</comment>
<dbReference type="SUPFAM" id="SSF54001">
    <property type="entry name" value="Cysteine proteinases"/>
    <property type="match status" value="1"/>
</dbReference>
<dbReference type="SMART" id="SM00230">
    <property type="entry name" value="CysPc"/>
    <property type="match status" value="1"/>
</dbReference>
<evidence type="ECO:0000256" key="1">
    <source>
        <dbReference type="ARBA" id="ARBA00007623"/>
    </source>
</evidence>
<feature type="active site" evidence="5 6">
    <location>
        <position position="290"/>
    </location>
</feature>
<evidence type="ECO:0000256" key="3">
    <source>
        <dbReference type="ARBA" id="ARBA00022801"/>
    </source>
</evidence>
<feature type="domain" description="Calpain catalytic" evidence="8">
    <location>
        <begin position="70"/>
        <end position="379"/>
    </location>
</feature>
<keyword evidence="7" id="KW-0732">Signal</keyword>
<dbReference type="InterPro" id="IPR001300">
    <property type="entry name" value="Peptidase_C2_calpain_cat"/>
</dbReference>
<accession>A0A078B333</accession>
<dbReference type="PROSITE" id="PS50203">
    <property type="entry name" value="CALPAIN_CAT"/>
    <property type="match status" value="1"/>
</dbReference>
<reference evidence="9 10" key="1">
    <citation type="submission" date="2014-06" db="EMBL/GenBank/DDBJ databases">
        <authorList>
            <person name="Swart Estienne"/>
        </authorList>
    </citation>
    <scope>NUCLEOTIDE SEQUENCE [LARGE SCALE GENOMIC DNA]</scope>
    <source>
        <strain evidence="9 10">130c</strain>
    </source>
</reference>
<sequence>MRLTLAIALLFIGATSALSKSRIQKFIHSLPQMQQTNQLQQTCSANINRLKNELANPTNYKSLVQNSDNFWNDTTFPADSTSIQWSGSFNQNKISQYLNTKWARLNNLCQNCTMYGTSDYLNDIDQNSLGDCYYLAGIAALAEVNSRFEKAFVNPEVNWAGIYAFNVYIRGIPHVIVVDDAIPTGTTLKKPIFAGFGLDGAMWGPLLEKAWAKTNVNYEQIEGGQAFEAFDFLSNAPHQYIIINATILSKEATWAKILDADNRNFIMSLSTPSSPGGDQDTCNFGIACGHAYSLLSVKTLENADRSSSTRIFQIRNPWRSEAQFNGSFSDGSALWFTLGPNGKTWGEQVNLVVSNDGVFYMTLEEVMDSFRGLNIYEWRENFVASWYDKRDDQVTNKTTPSIYKFTLTESTPLQIRVLSYPSRMYPATCKNRSALFKLNLLDSKSKLVNQIYYYESSYSYISLIDTPLAAGNYTLQFYVEWDVNDIRDYGIIINSPKDIAILDVNNQTSRPTSHDFSSKDLKPLVAQVSKPPKPQVPSCAKTSPAYNMTGNLTADLAGLRYSESFTIKNTNGNFLSGSQAALIGKRYEIVFFQGTQTEEYTYNATVSITTKPGYSYIYTPGNDKCFSTKNQTSGQETLQCNCNIAYDYYPKECMLALLTSENAGYKTSQAWGLTVPV</sequence>
<evidence type="ECO:0000313" key="10">
    <source>
        <dbReference type="Proteomes" id="UP000039865"/>
    </source>
</evidence>
<proteinExistence type="inferred from homology"/>
<dbReference type="AlphaFoldDB" id="A0A078B333"/>
<name>A0A078B333_STYLE</name>
<gene>
    <name evidence="9" type="primary">Contig10039.g10727</name>
    <name evidence="9" type="ORF">STYLEM_17001</name>
</gene>
<dbReference type="GO" id="GO:0004198">
    <property type="term" value="F:calcium-dependent cysteine-type endopeptidase activity"/>
    <property type="evidence" value="ECO:0007669"/>
    <property type="project" value="InterPro"/>
</dbReference>
<dbReference type="OrthoDB" id="424753at2759"/>
<dbReference type="InParanoid" id="A0A078B333"/>
<evidence type="ECO:0000256" key="5">
    <source>
        <dbReference type="PIRSR" id="PIRSR622684-1"/>
    </source>
</evidence>
<dbReference type="Proteomes" id="UP000039865">
    <property type="component" value="Unassembled WGS sequence"/>
</dbReference>
<evidence type="ECO:0000256" key="4">
    <source>
        <dbReference type="ARBA" id="ARBA00022807"/>
    </source>
</evidence>
<feature type="signal peptide" evidence="7">
    <location>
        <begin position="1"/>
        <end position="17"/>
    </location>
</feature>
<dbReference type="InterPro" id="IPR022684">
    <property type="entry name" value="Calpain_cysteine_protease"/>
</dbReference>
<evidence type="ECO:0000259" key="8">
    <source>
        <dbReference type="PROSITE" id="PS50203"/>
    </source>
</evidence>
<dbReference type="PANTHER" id="PTHR10183:SF379">
    <property type="entry name" value="CALPAIN-5"/>
    <property type="match status" value="1"/>
</dbReference>
<dbReference type="Gene3D" id="3.90.70.10">
    <property type="entry name" value="Cysteine proteinases"/>
    <property type="match status" value="1"/>
</dbReference>
<keyword evidence="3 6" id="KW-0378">Hydrolase</keyword>
<protein>
    <submittedName>
        <fullName evidence="9">Calpain family cysteine protease containing protein</fullName>
    </submittedName>
</protein>
<feature type="active site" evidence="5 6">
    <location>
        <position position="132"/>
    </location>
</feature>
<feature type="chain" id="PRO_5001729782" evidence="7">
    <location>
        <begin position="18"/>
        <end position="677"/>
    </location>
</feature>
<dbReference type="PANTHER" id="PTHR10183">
    <property type="entry name" value="CALPAIN"/>
    <property type="match status" value="1"/>
</dbReference>
<evidence type="ECO:0000313" key="9">
    <source>
        <dbReference type="EMBL" id="CDW87888.1"/>
    </source>
</evidence>
<keyword evidence="4 6" id="KW-0788">Thiol protease</keyword>
<dbReference type="Pfam" id="PF00648">
    <property type="entry name" value="Peptidase_C2"/>
    <property type="match status" value="1"/>
</dbReference>
<dbReference type="InterPro" id="IPR038765">
    <property type="entry name" value="Papain-like_cys_pep_sf"/>
</dbReference>
<organism evidence="9 10">
    <name type="scientific">Stylonychia lemnae</name>
    <name type="common">Ciliate</name>
    <dbReference type="NCBI Taxonomy" id="5949"/>
    <lineage>
        <taxon>Eukaryota</taxon>
        <taxon>Sar</taxon>
        <taxon>Alveolata</taxon>
        <taxon>Ciliophora</taxon>
        <taxon>Intramacronucleata</taxon>
        <taxon>Spirotrichea</taxon>
        <taxon>Stichotrichia</taxon>
        <taxon>Sporadotrichida</taxon>
        <taxon>Oxytrichidae</taxon>
        <taxon>Stylonychinae</taxon>
        <taxon>Stylonychia</taxon>
    </lineage>
</organism>
<feature type="active site" evidence="5 6">
    <location>
        <position position="316"/>
    </location>
</feature>
<evidence type="ECO:0000256" key="6">
    <source>
        <dbReference type="PROSITE-ProRule" id="PRU00239"/>
    </source>
</evidence>
<keyword evidence="2 6" id="KW-0645">Protease</keyword>